<dbReference type="GO" id="GO:0000930">
    <property type="term" value="C:gamma-tubulin complex"/>
    <property type="evidence" value="ECO:0007669"/>
    <property type="project" value="TreeGrafter"/>
</dbReference>
<evidence type="ECO:0000259" key="7">
    <source>
        <dbReference type="Pfam" id="PF04130"/>
    </source>
</evidence>
<evidence type="ECO:0000256" key="3">
    <source>
        <dbReference type="ARBA" id="ARBA00022701"/>
    </source>
</evidence>
<dbReference type="GO" id="GO:0051011">
    <property type="term" value="F:microtubule minus-end binding"/>
    <property type="evidence" value="ECO:0007669"/>
    <property type="project" value="TreeGrafter"/>
</dbReference>
<dbReference type="GeneID" id="17044968"/>
<dbReference type="GO" id="GO:0005874">
    <property type="term" value="C:microtubule"/>
    <property type="evidence" value="ECO:0007669"/>
    <property type="project" value="UniProtKB-KW"/>
</dbReference>
<accession>I0Z8J0</accession>
<keyword evidence="2 5" id="KW-0963">Cytoplasm</keyword>
<feature type="compositionally biased region" description="Low complexity" evidence="6">
    <location>
        <begin position="63"/>
        <end position="74"/>
    </location>
</feature>
<dbReference type="AlphaFoldDB" id="I0Z8J0"/>
<reference evidence="9 10" key="1">
    <citation type="journal article" date="2012" name="Genome Biol.">
        <title>The genome of the polar eukaryotic microalga coccomyxa subellipsoidea reveals traits of cold adaptation.</title>
        <authorList>
            <person name="Blanc G."/>
            <person name="Agarkova I."/>
            <person name="Grimwood J."/>
            <person name="Kuo A."/>
            <person name="Brueggeman A."/>
            <person name="Dunigan D."/>
            <person name="Gurnon J."/>
            <person name="Ladunga I."/>
            <person name="Lindquist E."/>
            <person name="Lucas S."/>
            <person name="Pangilinan J."/>
            <person name="Proschold T."/>
            <person name="Salamov A."/>
            <person name="Schmutz J."/>
            <person name="Weeks D."/>
            <person name="Yamada T."/>
            <person name="Claverie J.M."/>
            <person name="Grigoriev I."/>
            <person name="Van Etten J."/>
            <person name="Lomsadze A."/>
            <person name="Borodovsky M."/>
        </authorList>
    </citation>
    <scope>NUCLEOTIDE SEQUENCE [LARGE SCALE GENOMIC DNA]</scope>
    <source>
        <strain evidence="9 10">C-169</strain>
    </source>
</reference>
<dbReference type="PANTHER" id="PTHR19302">
    <property type="entry name" value="GAMMA TUBULIN COMPLEX PROTEIN"/>
    <property type="match status" value="1"/>
</dbReference>
<evidence type="ECO:0000313" key="10">
    <source>
        <dbReference type="Proteomes" id="UP000007264"/>
    </source>
</evidence>
<comment type="caution">
    <text evidence="9">The sequence shown here is derived from an EMBL/GenBank/DDBJ whole genome shotgun (WGS) entry which is preliminary data.</text>
</comment>
<evidence type="ECO:0000313" key="9">
    <source>
        <dbReference type="EMBL" id="EIE26959.1"/>
    </source>
</evidence>
<proteinExistence type="inferred from homology"/>
<dbReference type="GO" id="GO:0051321">
    <property type="term" value="P:meiotic cell cycle"/>
    <property type="evidence" value="ECO:0007669"/>
    <property type="project" value="TreeGrafter"/>
</dbReference>
<dbReference type="EMBL" id="AGSI01000002">
    <property type="protein sequence ID" value="EIE26959.1"/>
    <property type="molecule type" value="Genomic_DNA"/>
</dbReference>
<evidence type="ECO:0000256" key="1">
    <source>
        <dbReference type="ARBA" id="ARBA00010337"/>
    </source>
</evidence>
<dbReference type="RefSeq" id="XP_005651503.1">
    <property type="nucleotide sequence ID" value="XM_005651446.1"/>
</dbReference>
<keyword evidence="3 5" id="KW-0493">Microtubule</keyword>
<dbReference type="Gene3D" id="1.20.120.1900">
    <property type="entry name" value="Gamma-tubulin complex, C-terminal domain"/>
    <property type="match status" value="1"/>
</dbReference>
<dbReference type="Proteomes" id="UP000007264">
    <property type="component" value="Unassembled WGS sequence"/>
</dbReference>
<dbReference type="Pfam" id="PF04130">
    <property type="entry name" value="GCP_C_terminal"/>
    <property type="match status" value="1"/>
</dbReference>
<dbReference type="GO" id="GO:0000278">
    <property type="term" value="P:mitotic cell cycle"/>
    <property type="evidence" value="ECO:0007669"/>
    <property type="project" value="TreeGrafter"/>
</dbReference>
<dbReference type="eggNOG" id="KOG2001">
    <property type="taxonomic scope" value="Eukaryota"/>
</dbReference>
<keyword evidence="10" id="KW-1185">Reference proteome</keyword>
<feature type="domain" description="Gamma tubulin complex component protein N-terminal" evidence="8">
    <location>
        <begin position="299"/>
        <end position="515"/>
    </location>
</feature>
<dbReference type="STRING" id="574566.I0Z8J0"/>
<dbReference type="GO" id="GO:0043015">
    <property type="term" value="F:gamma-tubulin binding"/>
    <property type="evidence" value="ECO:0007669"/>
    <property type="project" value="InterPro"/>
</dbReference>
<dbReference type="GO" id="GO:0031122">
    <property type="term" value="P:cytoplasmic microtubule organization"/>
    <property type="evidence" value="ECO:0007669"/>
    <property type="project" value="TreeGrafter"/>
</dbReference>
<dbReference type="Pfam" id="PF17681">
    <property type="entry name" value="GCP_N_terminal"/>
    <property type="match status" value="1"/>
</dbReference>
<dbReference type="InterPro" id="IPR007259">
    <property type="entry name" value="GCP"/>
</dbReference>
<dbReference type="GO" id="GO:0000922">
    <property type="term" value="C:spindle pole"/>
    <property type="evidence" value="ECO:0007669"/>
    <property type="project" value="InterPro"/>
</dbReference>
<keyword evidence="4 5" id="KW-0206">Cytoskeleton</keyword>
<dbReference type="InterPro" id="IPR040457">
    <property type="entry name" value="GCP_C"/>
</dbReference>
<feature type="domain" description="Gamma tubulin complex component C-terminal" evidence="7">
    <location>
        <begin position="520"/>
        <end position="931"/>
    </location>
</feature>
<evidence type="ECO:0000256" key="5">
    <source>
        <dbReference type="RuleBase" id="RU363050"/>
    </source>
</evidence>
<dbReference type="KEGG" id="csl:COCSUDRAFT_46296"/>
<sequence length="952" mass="104259">MTPVTRDASERSSAGSSRRPMLLIGDEALSPALPDLAARAGRPSPDLAARGSRDFDDSPVAHSASNGGSAQQGSRRWLSDHRNPIYGQLGINTPYKSGADYWREGTAEPNGGGADSAAGGRTSLPPVGDLFDFQAARAAARSEAASADSTLPPMPAWLQERPFLTGEFLMQACLFHRNQETPSAEAPRVDVEDTQPLSTYPRAVQEHILMDDLLNAFMGVDGKYARARRVDQADGAHISYALEARADPSLQELATRMLPICDSVVIMDRWATVAMEYSRGRVCHAVAGAMRVLLQDWHLMAMWYYVQPPLASLGLAASVASEAAARKLRGASLLNLLHSRYAAVAGDTAARGLLGKLLQAGCAPYFKMLERWLCEGVLDDPFAEFMVQENPEIGRDSINAKGQSAFWHDRYTLRQAARDGAAAAPVADEFGGSYPAASRPREGTAAPLDVPIFLDALKDTILTTGKHWNAIKECNRPIVRPLPPDVHIEYSADGGYAQHIHTAVSAASKALLDTVTQAGLRQTLAALKSYFLLARGDLFTVFVDIAEMELSKNAGDVILTRLQSLLELAVRSSSAGGDPHAEKLTVSLDPRSLLAFLQHVLAASTGPALATKRVAGRSTLLAEKNALKQRGGRECFLLSMKVEWPVAVVVSAASVQMYQAQFRHLFELELCERSLQNIWRIYQSTRPLFRRPEKTLMTAYGLCQQMMHVFHQLRLYVTFEVMEPAWIGMQTALDKAHTLDQALAAHDDFLRRVMKGTLLSRKVKVLQRLSDLKGIVHRRAGPSLTNPVCKELLTGCLRGSPVLARVIASAVCGVKPRCGTARFLDNAKKLQLLLDNIQAPTEDLVTGQALSDRERRLLHAAELTAAAEAYVITDNFKCSVEEFQSDFLQRFKEFHEGLEEIHRNAVGSIGETREELDGLLNLIARLDYNNFLSGEPDYHALLKHPLISSYGK</sequence>
<dbReference type="GO" id="GO:0007020">
    <property type="term" value="P:microtubule nucleation"/>
    <property type="evidence" value="ECO:0007669"/>
    <property type="project" value="InterPro"/>
</dbReference>
<gene>
    <name evidence="9" type="ORF">COCSUDRAFT_46296</name>
</gene>
<evidence type="ECO:0000256" key="4">
    <source>
        <dbReference type="ARBA" id="ARBA00023212"/>
    </source>
</evidence>
<comment type="similarity">
    <text evidence="1 5">Belongs to the TUBGCP family.</text>
</comment>
<feature type="region of interest" description="Disordered" evidence="6">
    <location>
        <begin position="100"/>
        <end position="123"/>
    </location>
</feature>
<dbReference type="InterPro" id="IPR042241">
    <property type="entry name" value="GCP_C_sf"/>
</dbReference>
<dbReference type="InterPro" id="IPR041470">
    <property type="entry name" value="GCP_N"/>
</dbReference>
<evidence type="ECO:0000256" key="6">
    <source>
        <dbReference type="SAM" id="MobiDB-lite"/>
    </source>
</evidence>
<organism evidence="9 10">
    <name type="scientific">Coccomyxa subellipsoidea (strain C-169)</name>
    <name type="common">Green microalga</name>
    <dbReference type="NCBI Taxonomy" id="574566"/>
    <lineage>
        <taxon>Eukaryota</taxon>
        <taxon>Viridiplantae</taxon>
        <taxon>Chlorophyta</taxon>
        <taxon>core chlorophytes</taxon>
        <taxon>Trebouxiophyceae</taxon>
        <taxon>Trebouxiophyceae incertae sedis</taxon>
        <taxon>Coccomyxaceae</taxon>
        <taxon>Coccomyxa</taxon>
        <taxon>Coccomyxa subellipsoidea</taxon>
    </lineage>
</organism>
<evidence type="ECO:0000256" key="2">
    <source>
        <dbReference type="ARBA" id="ARBA00022490"/>
    </source>
</evidence>
<name>I0Z8J0_COCSC</name>
<comment type="subcellular location">
    <subcellularLocation>
        <location evidence="5">Cytoplasm</location>
        <location evidence="5">Cytoskeleton</location>
        <location evidence="5">Microtubule organizing center</location>
    </subcellularLocation>
</comment>
<comment type="function">
    <text evidence="5">Component of the gamma-tubulin ring complex (gTuRC) which mediates microtubule nucleation.</text>
</comment>
<dbReference type="PANTHER" id="PTHR19302:SF13">
    <property type="entry name" value="GAMMA-TUBULIN COMPLEX COMPONENT 2"/>
    <property type="match status" value="1"/>
</dbReference>
<protein>
    <recommendedName>
        <fullName evidence="5">Gamma-tubulin complex component</fullName>
    </recommendedName>
</protein>
<feature type="region of interest" description="Disordered" evidence="6">
    <location>
        <begin position="1"/>
        <end position="76"/>
    </location>
</feature>
<evidence type="ECO:0000259" key="8">
    <source>
        <dbReference type="Pfam" id="PF17681"/>
    </source>
</evidence>
<dbReference type="OrthoDB" id="2192946at2759"/>
<dbReference type="GO" id="GO:0051225">
    <property type="term" value="P:spindle assembly"/>
    <property type="evidence" value="ECO:0007669"/>
    <property type="project" value="TreeGrafter"/>
</dbReference>